<feature type="transmembrane region" description="Helical" evidence="13">
    <location>
        <begin position="56"/>
        <end position="75"/>
    </location>
</feature>
<dbReference type="InterPro" id="IPR048279">
    <property type="entry name" value="MdtK-like"/>
</dbReference>
<evidence type="ECO:0000256" key="2">
    <source>
        <dbReference type="ARBA" id="ARBA00004651"/>
    </source>
</evidence>
<evidence type="ECO:0000256" key="7">
    <source>
        <dbReference type="ARBA" id="ARBA00022475"/>
    </source>
</evidence>
<evidence type="ECO:0000256" key="12">
    <source>
        <dbReference type="ARBA" id="ARBA00031636"/>
    </source>
</evidence>
<feature type="transmembrane region" description="Helical" evidence="13">
    <location>
        <begin position="133"/>
        <end position="150"/>
    </location>
</feature>
<dbReference type="NCBIfam" id="TIGR00797">
    <property type="entry name" value="matE"/>
    <property type="match status" value="1"/>
</dbReference>
<evidence type="ECO:0000256" key="4">
    <source>
        <dbReference type="ARBA" id="ARBA00020268"/>
    </source>
</evidence>
<evidence type="ECO:0000313" key="15">
    <source>
        <dbReference type="Proteomes" id="UP000242310"/>
    </source>
</evidence>
<evidence type="ECO:0000256" key="1">
    <source>
        <dbReference type="ARBA" id="ARBA00003408"/>
    </source>
</evidence>
<protein>
    <recommendedName>
        <fullName evidence="4">Probable multidrug resistance protein NorM</fullName>
    </recommendedName>
    <alternativeName>
        <fullName evidence="12">Multidrug-efflux transporter</fullName>
    </alternativeName>
</protein>
<dbReference type="RefSeq" id="WP_106589240.1">
    <property type="nucleotide sequence ID" value="NZ_PYAV01000010.1"/>
</dbReference>
<feature type="transmembrane region" description="Helical" evidence="13">
    <location>
        <begin position="319"/>
        <end position="340"/>
    </location>
</feature>
<dbReference type="GO" id="GO:0015297">
    <property type="term" value="F:antiporter activity"/>
    <property type="evidence" value="ECO:0007669"/>
    <property type="project" value="UniProtKB-KW"/>
</dbReference>
<feature type="transmembrane region" description="Helical" evidence="13">
    <location>
        <begin position="162"/>
        <end position="183"/>
    </location>
</feature>
<accession>A0A2P8HBG9</accession>
<comment type="subcellular location">
    <subcellularLocation>
        <location evidence="2">Cell membrane</location>
        <topology evidence="2">Multi-pass membrane protein</topology>
    </subcellularLocation>
</comment>
<dbReference type="Proteomes" id="UP000242310">
    <property type="component" value="Unassembled WGS sequence"/>
</dbReference>
<dbReference type="OrthoDB" id="9780160at2"/>
<dbReference type="AlphaFoldDB" id="A0A2P8HBG9"/>
<evidence type="ECO:0000256" key="8">
    <source>
        <dbReference type="ARBA" id="ARBA00022692"/>
    </source>
</evidence>
<sequence>MYPTAAWPEKIRLFLFVMAPIVVTQIGMYAMKFIDTLMSGRAGAVDLAGVAVGSSLWLPVFTALNGIMLGLTPIAAQHIGASRKDDAAHDITQGLYLSVVCSTVVILLGAVFLDVVLNAMSLEPAVREVARNYLIGLSFGIYPYFASMALRSFMDAQGETRMTMTVILSALPVNAFFNYGLIFGNFGLPELGGAGAGYATAATYTVMFVLYALFASKLHRFQSYRLLRFWPRVSLHKWKELLKVGLPIGFTIFFETSIFAAVTLLMSGFQTEVLAAHQAAINFASLLYMLPLSIAMTLTIAVGYEVGAGRLRDANQYTGLGMLVAFLLGLFACFVIYVSRDTVSAWYTSDQEVAFWMQQFLIYAIFFQMSDAVASPIQGVLRGYKDVNVPFLIAFVSFWLIGLPFGISIASFTTFGPFGYWLGLIAALGVMAVLLFFRLRWMQKRTAALVSLNSPKSG</sequence>
<feature type="transmembrane region" description="Helical" evidence="13">
    <location>
        <begin position="195"/>
        <end position="215"/>
    </location>
</feature>
<feature type="transmembrane region" description="Helical" evidence="13">
    <location>
        <begin position="360"/>
        <end position="377"/>
    </location>
</feature>
<keyword evidence="10" id="KW-0406">Ion transport</keyword>
<keyword evidence="9 13" id="KW-1133">Transmembrane helix</keyword>
<comment type="similarity">
    <text evidence="3">Belongs to the multi antimicrobial extrusion (MATE) (TC 2.A.66.1) family.</text>
</comment>
<evidence type="ECO:0000313" key="14">
    <source>
        <dbReference type="EMBL" id="PSL43570.1"/>
    </source>
</evidence>
<keyword evidence="6" id="KW-0050">Antiport</keyword>
<feature type="transmembrane region" description="Helical" evidence="13">
    <location>
        <begin position="12"/>
        <end position="31"/>
    </location>
</feature>
<gene>
    <name evidence="14" type="ORF">B0H94_11046</name>
</gene>
<evidence type="ECO:0000256" key="9">
    <source>
        <dbReference type="ARBA" id="ARBA00022989"/>
    </source>
</evidence>
<evidence type="ECO:0000256" key="11">
    <source>
        <dbReference type="ARBA" id="ARBA00023136"/>
    </source>
</evidence>
<feature type="transmembrane region" description="Helical" evidence="13">
    <location>
        <begin position="418"/>
        <end position="437"/>
    </location>
</feature>
<keyword evidence="7" id="KW-1003">Cell membrane</keyword>
<dbReference type="PIRSF" id="PIRSF006603">
    <property type="entry name" value="DinF"/>
    <property type="match status" value="1"/>
</dbReference>
<evidence type="ECO:0000256" key="13">
    <source>
        <dbReference type="SAM" id="Phobius"/>
    </source>
</evidence>
<comment type="caution">
    <text evidence="14">The sequence shown here is derived from an EMBL/GenBank/DDBJ whole genome shotgun (WGS) entry which is preliminary data.</text>
</comment>
<dbReference type="PANTHER" id="PTHR43298:SF2">
    <property type="entry name" value="FMN_FAD EXPORTER YEEO-RELATED"/>
    <property type="match status" value="1"/>
</dbReference>
<evidence type="ECO:0000256" key="6">
    <source>
        <dbReference type="ARBA" id="ARBA00022449"/>
    </source>
</evidence>
<keyword evidence="8 13" id="KW-0812">Transmembrane</keyword>
<dbReference type="CDD" id="cd13131">
    <property type="entry name" value="MATE_NorM_like"/>
    <property type="match status" value="1"/>
</dbReference>
<dbReference type="GO" id="GO:0005886">
    <property type="term" value="C:plasma membrane"/>
    <property type="evidence" value="ECO:0007669"/>
    <property type="project" value="UniProtKB-SubCell"/>
</dbReference>
<keyword evidence="5" id="KW-0813">Transport</keyword>
<feature type="transmembrane region" description="Helical" evidence="13">
    <location>
        <begin position="95"/>
        <end position="113"/>
    </location>
</feature>
<keyword evidence="11 13" id="KW-0472">Membrane</keyword>
<feature type="transmembrane region" description="Helical" evidence="13">
    <location>
        <begin position="244"/>
        <end position="266"/>
    </location>
</feature>
<organism evidence="14 15">
    <name type="scientific">Salsuginibacillus halophilus</name>
    <dbReference type="NCBI Taxonomy" id="517424"/>
    <lineage>
        <taxon>Bacteria</taxon>
        <taxon>Bacillati</taxon>
        <taxon>Bacillota</taxon>
        <taxon>Bacilli</taxon>
        <taxon>Bacillales</taxon>
        <taxon>Bacillaceae</taxon>
        <taxon>Salsuginibacillus</taxon>
    </lineage>
</organism>
<evidence type="ECO:0000256" key="10">
    <source>
        <dbReference type="ARBA" id="ARBA00023065"/>
    </source>
</evidence>
<keyword evidence="15" id="KW-1185">Reference proteome</keyword>
<reference evidence="14 15" key="1">
    <citation type="submission" date="2018-03" db="EMBL/GenBank/DDBJ databases">
        <title>Genomic Encyclopedia of Type Strains, Phase III (KMG-III): the genomes of soil and plant-associated and newly described type strains.</title>
        <authorList>
            <person name="Whitman W."/>
        </authorList>
    </citation>
    <scope>NUCLEOTIDE SEQUENCE [LARGE SCALE GENOMIC DNA]</scope>
    <source>
        <strain evidence="14 15">CGMCC 1.07653</strain>
    </source>
</reference>
<feature type="transmembrane region" description="Helical" evidence="13">
    <location>
        <begin position="286"/>
        <end position="307"/>
    </location>
</feature>
<dbReference type="EMBL" id="PYAV01000010">
    <property type="protein sequence ID" value="PSL43570.1"/>
    <property type="molecule type" value="Genomic_DNA"/>
</dbReference>
<dbReference type="InterPro" id="IPR050222">
    <property type="entry name" value="MATE_MdtK"/>
</dbReference>
<proteinExistence type="inferred from homology"/>
<comment type="function">
    <text evidence="1">Multidrug efflux pump.</text>
</comment>
<evidence type="ECO:0000256" key="5">
    <source>
        <dbReference type="ARBA" id="ARBA00022448"/>
    </source>
</evidence>
<feature type="transmembrane region" description="Helical" evidence="13">
    <location>
        <begin position="389"/>
        <end position="412"/>
    </location>
</feature>
<dbReference type="GO" id="GO:0006811">
    <property type="term" value="P:monoatomic ion transport"/>
    <property type="evidence" value="ECO:0007669"/>
    <property type="project" value="UniProtKB-KW"/>
</dbReference>
<evidence type="ECO:0000256" key="3">
    <source>
        <dbReference type="ARBA" id="ARBA00010199"/>
    </source>
</evidence>
<dbReference type="Pfam" id="PF01554">
    <property type="entry name" value="MatE"/>
    <property type="match status" value="2"/>
</dbReference>
<dbReference type="PANTHER" id="PTHR43298">
    <property type="entry name" value="MULTIDRUG RESISTANCE PROTEIN NORM-RELATED"/>
    <property type="match status" value="1"/>
</dbReference>
<dbReference type="InterPro" id="IPR002528">
    <property type="entry name" value="MATE_fam"/>
</dbReference>
<dbReference type="GO" id="GO:0042910">
    <property type="term" value="F:xenobiotic transmembrane transporter activity"/>
    <property type="evidence" value="ECO:0007669"/>
    <property type="project" value="InterPro"/>
</dbReference>
<name>A0A2P8HBG9_9BACI</name>